<dbReference type="RefSeq" id="WP_088917293.1">
    <property type="nucleotide sequence ID" value="NZ_CP018632.1"/>
</dbReference>
<dbReference type="EMBL" id="CP018632">
    <property type="protein sequence ID" value="ASJ71920.1"/>
    <property type="molecule type" value="Genomic_DNA"/>
</dbReference>
<dbReference type="PANTHER" id="PTHR30292:SF0">
    <property type="entry name" value="5-OXOPROLINASE SUBUNIT A"/>
    <property type="match status" value="1"/>
</dbReference>
<dbReference type="Gene3D" id="3.20.20.370">
    <property type="entry name" value="Glycoside hydrolase/deacetylase"/>
    <property type="match status" value="1"/>
</dbReference>
<evidence type="ECO:0000313" key="1">
    <source>
        <dbReference type="EMBL" id="ASJ71920.1"/>
    </source>
</evidence>
<keyword evidence="2" id="KW-1185">Reference proteome</keyword>
<evidence type="ECO:0008006" key="3">
    <source>
        <dbReference type="Google" id="ProtNLM"/>
    </source>
</evidence>
<accession>A0A2Z2NT48</accession>
<dbReference type="OrthoDB" id="9773478at2"/>
<protein>
    <recommendedName>
        <fullName evidence="3">LamB/YcsF family protein</fullName>
    </recommendedName>
</protein>
<gene>
    <name evidence="1" type="ORF">IMCC3135_09115</name>
</gene>
<dbReference type="InterPro" id="IPR011330">
    <property type="entry name" value="Glyco_hydro/deAcase_b/a-brl"/>
</dbReference>
<dbReference type="GO" id="GO:0005975">
    <property type="term" value="P:carbohydrate metabolic process"/>
    <property type="evidence" value="ECO:0007669"/>
    <property type="project" value="InterPro"/>
</dbReference>
<dbReference type="AlphaFoldDB" id="A0A2Z2NT48"/>
<dbReference type="PANTHER" id="PTHR30292">
    <property type="entry name" value="UNCHARACTERIZED PROTEIN YBGL-RELATED"/>
    <property type="match status" value="1"/>
</dbReference>
<sequence length="253" mass="26775">MKTIDVNSDLGEGFGPYNIAPDEQIFPLVTSANIACGAHAGDPLVMARAVGLASEHKVRVGGHVGYPDRNGFGRRAMTMSLKELELETISQLGALRAIAEHGGQMMTHANFHGALGNLSFVDADVARTLILAMKSFDPELKFIGLPHTEAAYAAENAGIEIIRSFLADRGYMAVGKLAPRGTESALISDLEMVELRVAQTLSSGKLRLIDGREIPCEFDSVLVHSDTPGSVGLAHAIRAGIATAGLAIAPYQL</sequence>
<dbReference type="SUPFAM" id="SSF88713">
    <property type="entry name" value="Glycoside hydrolase/deacetylase"/>
    <property type="match status" value="1"/>
</dbReference>
<reference evidence="1 2" key="1">
    <citation type="submission" date="2016-12" db="EMBL/GenBank/DDBJ databases">
        <authorList>
            <person name="Song W.-J."/>
            <person name="Kurnit D.M."/>
        </authorList>
    </citation>
    <scope>NUCLEOTIDE SEQUENCE [LARGE SCALE GENOMIC DNA]</scope>
    <source>
        <strain evidence="1 2">IMCC3135</strain>
    </source>
</reference>
<proteinExistence type="predicted"/>
<dbReference type="Pfam" id="PF03746">
    <property type="entry name" value="LamB_YcsF"/>
    <property type="match status" value="1"/>
</dbReference>
<organism evidence="1 2">
    <name type="scientific">Granulosicoccus antarcticus IMCC3135</name>
    <dbReference type="NCBI Taxonomy" id="1192854"/>
    <lineage>
        <taxon>Bacteria</taxon>
        <taxon>Pseudomonadati</taxon>
        <taxon>Pseudomonadota</taxon>
        <taxon>Gammaproteobacteria</taxon>
        <taxon>Chromatiales</taxon>
        <taxon>Granulosicoccaceae</taxon>
        <taxon>Granulosicoccus</taxon>
    </lineage>
</organism>
<dbReference type="InterPro" id="IPR005501">
    <property type="entry name" value="LamB/YcsF/PxpA-like"/>
</dbReference>
<dbReference type="Proteomes" id="UP000250079">
    <property type="component" value="Chromosome"/>
</dbReference>
<name>A0A2Z2NT48_9GAMM</name>
<evidence type="ECO:0000313" key="2">
    <source>
        <dbReference type="Proteomes" id="UP000250079"/>
    </source>
</evidence>
<dbReference type="CDD" id="cd10787">
    <property type="entry name" value="LamB_YcsF_like"/>
    <property type="match status" value="1"/>
</dbReference>
<dbReference type="KEGG" id="gai:IMCC3135_09115"/>
<dbReference type="NCBIfam" id="NF003814">
    <property type="entry name" value="PRK05406.1-3"/>
    <property type="match status" value="1"/>
</dbReference>